<dbReference type="EMBL" id="CABVIY010000004">
    <property type="protein sequence ID" value="VVP90239.1"/>
    <property type="molecule type" value="Genomic_DNA"/>
</dbReference>
<dbReference type="Pfam" id="PF14491">
    <property type="entry name" value="DUF4435"/>
    <property type="match status" value="1"/>
</dbReference>
<reference evidence="2 3" key="1">
    <citation type="submission" date="2019-09" db="EMBL/GenBank/DDBJ databases">
        <authorList>
            <person name="Chandra G."/>
            <person name="Truman W A."/>
        </authorList>
    </citation>
    <scope>NUCLEOTIDE SEQUENCE [LARGE SCALE GENOMIC DNA]</scope>
    <source>
        <strain evidence="2">PS918</strain>
    </source>
</reference>
<organism evidence="2 3">
    <name type="scientific">Pseudomonas fluorescens</name>
    <dbReference type="NCBI Taxonomy" id="294"/>
    <lineage>
        <taxon>Bacteria</taxon>
        <taxon>Pseudomonadati</taxon>
        <taxon>Pseudomonadota</taxon>
        <taxon>Gammaproteobacteria</taxon>
        <taxon>Pseudomonadales</taxon>
        <taxon>Pseudomonadaceae</taxon>
        <taxon>Pseudomonas</taxon>
    </lineage>
</organism>
<dbReference type="AlphaFoldDB" id="A0A5E7SV07"/>
<evidence type="ECO:0000313" key="3">
    <source>
        <dbReference type="Proteomes" id="UP000326611"/>
    </source>
</evidence>
<protein>
    <recommendedName>
        <fullName evidence="1">DUF4435 domain-containing protein</fullName>
    </recommendedName>
</protein>
<gene>
    <name evidence="2" type="ORF">PS918_03161</name>
</gene>
<feature type="domain" description="DUF4435" evidence="1">
    <location>
        <begin position="27"/>
        <end position="127"/>
    </location>
</feature>
<dbReference type="InterPro" id="IPR029492">
    <property type="entry name" value="DUF4435"/>
</dbReference>
<evidence type="ECO:0000259" key="1">
    <source>
        <dbReference type="Pfam" id="PF14491"/>
    </source>
</evidence>
<dbReference type="OrthoDB" id="8448914at2"/>
<proteinExistence type="predicted"/>
<dbReference type="Proteomes" id="UP000326611">
    <property type="component" value="Unassembled WGS sequence"/>
</dbReference>
<accession>A0A5E7SV07</accession>
<evidence type="ECO:0000313" key="2">
    <source>
        <dbReference type="EMBL" id="VVP90239.1"/>
    </source>
</evidence>
<name>A0A5E7SV07_PSEFL</name>
<dbReference type="RefSeq" id="WP_150771195.1">
    <property type="nucleotide sequence ID" value="NZ_CABVIY010000004.1"/>
</dbReference>
<sequence>MSGASILTWSSAASKSIGLLYRQLQPIEVYVEDSNSEAFYFELLNRMIEGEKKIRKIIPLNGRTNVLNFCEDFDHSTPALFIIDGDLDLFWGVREVGKTNLFQHRAYCIENYLICKDAAVELIVESSGTVLREQALTDLEWHEALASVDALKNLFVTFAAARVAYPELKTVSHGHSSIITQKVRKKPPVVDVEKIAILEESIKQACIGQVGENEWRRIRGEVELKSAQIDALDGVSGKDFLLPILDHFIRSKGCASVNTESLMFKLAKYCRLERLADLKRCLLEVMEGKNFISS</sequence>